<accession>A0ACC3AEW0</accession>
<protein>
    <submittedName>
        <fullName evidence="1">Uncharacterized protein</fullName>
    </submittedName>
</protein>
<proteinExistence type="predicted"/>
<keyword evidence="2" id="KW-1185">Reference proteome</keyword>
<reference evidence="1" key="1">
    <citation type="submission" date="2022-10" db="EMBL/GenBank/DDBJ databases">
        <title>Culturing micro-colonial fungi from biological soil crusts in the Mojave desert and describing Neophaeococcomyces mojavensis, and introducing the new genera and species Taxawa tesnikishii.</title>
        <authorList>
            <person name="Kurbessoian T."/>
            <person name="Stajich J.E."/>
        </authorList>
    </citation>
    <scope>NUCLEOTIDE SEQUENCE</scope>
    <source>
        <strain evidence="1">JES_112</strain>
    </source>
</reference>
<dbReference type="EMBL" id="JAPDRQ010000028">
    <property type="protein sequence ID" value="KAJ9660775.1"/>
    <property type="molecule type" value="Genomic_DNA"/>
</dbReference>
<name>A0ACC3AEW0_9EURO</name>
<gene>
    <name evidence="1" type="ORF">H2198_002314</name>
</gene>
<dbReference type="Proteomes" id="UP001172386">
    <property type="component" value="Unassembled WGS sequence"/>
</dbReference>
<evidence type="ECO:0000313" key="2">
    <source>
        <dbReference type="Proteomes" id="UP001172386"/>
    </source>
</evidence>
<evidence type="ECO:0000313" key="1">
    <source>
        <dbReference type="EMBL" id="KAJ9660775.1"/>
    </source>
</evidence>
<sequence>MLNHSLSQPTQAGNLSLPHEFTRARCRRYSKGEWARIRPIFAYLYVDLDMTLQEIIQKLSKEHDFHATEGMYKKRIRAWRVLKNVKAAEKDEAITKILGGSLTADTPIPVSLEKLVRHAKSRHKNGALDSGCLEWIEKQSKHFAHDQACLAVGTMRPTASVRPHDASTLPTKLKPSLSLSDSFADTDLFLRTVKVFMLTRDTASIQRQNTLAERIAATLYCGIQYWNSRALTSARKAMEEAAEMIFEDLLSGNTSAIDILYYLNPIKWGDHGPEIFREFVEYMVKATSQALGQNHPYALMMRKLRTLRSTNELVAMWDCILDYCQRPEQDIHEWWHTAKCRWLYCRQIGMPGRAKSYCEQAVATVREISGLHITMEASVFLQLGASYLDTGNFEAAKAAYNEAFKLGSVDPTSNWWMKSSALYHLAVMHERLGEINQAVECLKEDLEIMLEFNEVDTARPIEVFQRLLCLCKRNNLHHDFEHLKKRYTQLYKCLEKMTNKCWDTKLEKEIIDEDTENGFPDHEDRSNNARSLAITQTPQHNVNLNSKGCQYLSPICGVGFHKSQALRQINIAVMVQT</sequence>
<organism evidence="1 2">
    <name type="scientific">Neophaeococcomyces mojaviensis</name>
    <dbReference type="NCBI Taxonomy" id="3383035"/>
    <lineage>
        <taxon>Eukaryota</taxon>
        <taxon>Fungi</taxon>
        <taxon>Dikarya</taxon>
        <taxon>Ascomycota</taxon>
        <taxon>Pezizomycotina</taxon>
        <taxon>Eurotiomycetes</taxon>
        <taxon>Chaetothyriomycetidae</taxon>
        <taxon>Chaetothyriales</taxon>
        <taxon>Chaetothyriales incertae sedis</taxon>
        <taxon>Neophaeococcomyces</taxon>
    </lineage>
</organism>
<comment type="caution">
    <text evidence="1">The sequence shown here is derived from an EMBL/GenBank/DDBJ whole genome shotgun (WGS) entry which is preliminary data.</text>
</comment>